<dbReference type="InterPro" id="IPR002376">
    <property type="entry name" value="Formyl_transf_N"/>
</dbReference>
<dbReference type="InterPro" id="IPR011034">
    <property type="entry name" value="Formyl_transferase-like_C_sf"/>
</dbReference>
<evidence type="ECO:0000256" key="3">
    <source>
        <dbReference type="ARBA" id="ARBA00022679"/>
    </source>
</evidence>
<dbReference type="SUPFAM" id="SSF50486">
    <property type="entry name" value="FMT C-terminal domain-like"/>
    <property type="match status" value="1"/>
</dbReference>
<dbReference type="Pfam" id="PF02911">
    <property type="entry name" value="Formyl_trans_C"/>
    <property type="match status" value="1"/>
</dbReference>
<dbReference type="GO" id="GO:0005829">
    <property type="term" value="C:cytosol"/>
    <property type="evidence" value="ECO:0007669"/>
    <property type="project" value="TreeGrafter"/>
</dbReference>
<sequence length="312" mass="35825">MKKLKVAFFGTSDRSLPILESLHKEFSLVLCVTKSDTKVGRNHETRETAVKKWAREQGVRYVEIRSLKDYDLRMVIEDLHKYKPDYGVVADFSYMIPEDIIKFFDGKLTNIHFSLLPKYRGASPVQFAILNGDETTGITYQLISKRMDAGDILSQIGYKMNQTETSGELYETLFHVAADKLPDVILGYCSGSIKPMPQDEDNATYTFSRTHPHNTFVFKEDGLINWKNDTKNIDQKIRAFNPWPIAWTYLKDIQEAGCLSQGKIKFRDHVDGGLAVKIYSAHPEKDKISIDNLQIEGKKMMSWKEFENGYLV</sequence>
<dbReference type="PATRIC" id="fig|1619123.3.peg.255"/>
<organism evidence="7 8">
    <name type="scientific">candidate division WWE3 bacterium GW2011_GWC2_41_23</name>
    <dbReference type="NCBI Taxonomy" id="1619123"/>
    <lineage>
        <taxon>Bacteria</taxon>
        <taxon>Katanobacteria</taxon>
    </lineage>
</organism>
<dbReference type="AlphaFoldDB" id="A0A0G0Y1J4"/>
<evidence type="ECO:0000313" key="8">
    <source>
        <dbReference type="Proteomes" id="UP000033947"/>
    </source>
</evidence>
<dbReference type="GO" id="GO:0004479">
    <property type="term" value="F:methionyl-tRNA formyltransferase activity"/>
    <property type="evidence" value="ECO:0007669"/>
    <property type="project" value="UniProtKB-EC"/>
</dbReference>
<dbReference type="Gene3D" id="3.40.50.12230">
    <property type="match status" value="1"/>
</dbReference>
<proteinExistence type="inferred from homology"/>
<name>A0A0G0Y1J4_UNCKA</name>
<dbReference type="InterPro" id="IPR005793">
    <property type="entry name" value="Formyl_trans_C"/>
</dbReference>
<feature type="domain" description="Formyl transferase N-terminal" evidence="5">
    <location>
        <begin position="5"/>
        <end position="185"/>
    </location>
</feature>
<reference evidence="7 8" key="1">
    <citation type="journal article" date="2015" name="Nature">
        <title>rRNA introns, odd ribosomes, and small enigmatic genomes across a large radiation of phyla.</title>
        <authorList>
            <person name="Brown C.T."/>
            <person name="Hug L.A."/>
            <person name="Thomas B.C."/>
            <person name="Sharon I."/>
            <person name="Castelle C.J."/>
            <person name="Singh A."/>
            <person name="Wilkins M.J."/>
            <person name="Williams K.H."/>
            <person name="Banfield J.F."/>
        </authorList>
    </citation>
    <scope>NUCLEOTIDE SEQUENCE [LARGE SCALE GENOMIC DNA]</scope>
</reference>
<dbReference type="PANTHER" id="PTHR11138">
    <property type="entry name" value="METHIONYL-TRNA FORMYLTRANSFERASE"/>
    <property type="match status" value="1"/>
</dbReference>
<evidence type="ECO:0000313" key="7">
    <source>
        <dbReference type="EMBL" id="KKS03296.1"/>
    </source>
</evidence>
<keyword evidence="3 7" id="KW-0808">Transferase</keyword>
<dbReference type="EMBL" id="LCBB01000003">
    <property type="protein sequence ID" value="KKS03296.1"/>
    <property type="molecule type" value="Genomic_DNA"/>
</dbReference>
<protein>
    <recommendedName>
        <fullName evidence="2">methionyl-tRNA formyltransferase</fullName>
        <ecNumber evidence="2">2.1.2.9</ecNumber>
    </recommendedName>
</protein>
<dbReference type="SUPFAM" id="SSF53328">
    <property type="entry name" value="Formyltransferase"/>
    <property type="match status" value="1"/>
</dbReference>
<evidence type="ECO:0000256" key="1">
    <source>
        <dbReference type="ARBA" id="ARBA00010699"/>
    </source>
</evidence>
<comment type="caution">
    <text evidence="7">The sequence shown here is derived from an EMBL/GenBank/DDBJ whole genome shotgun (WGS) entry which is preliminary data.</text>
</comment>
<gene>
    <name evidence="7" type="ORF">UU55_C0003G0010</name>
</gene>
<dbReference type="InterPro" id="IPR041711">
    <property type="entry name" value="Met-tRNA-FMT_N"/>
</dbReference>
<dbReference type="Proteomes" id="UP000033947">
    <property type="component" value="Unassembled WGS sequence"/>
</dbReference>
<evidence type="ECO:0000256" key="4">
    <source>
        <dbReference type="ARBA" id="ARBA00022917"/>
    </source>
</evidence>
<dbReference type="EC" id="2.1.2.9" evidence="2"/>
<dbReference type="CDD" id="cd08646">
    <property type="entry name" value="FMT_core_Met-tRNA-FMT_N"/>
    <property type="match status" value="1"/>
</dbReference>
<dbReference type="Pfam" id="PF00551">
    <property type="entry name" value="Formyl_trans_N"/>
    <property type="match status" value="1"/>
</dbReference>
<dbReference type="CDD" id="cd08704">
    <property type="entry name" value="Met_tRNA_FMT_C"/>
    <property type="match status" value="1"/>
</dbReference>
<feature type="domain" description="Formyl transferase C-terminal" evidence="6">
    <location>
        <begin position="219"/>
        <end position="310"/>
    </location>
</feature>
<dbReference type="InterPro" id="IPR036477">
    <property type="entry name" value="Formyl_transf_N_sf"/>
</dbReference>
<dbReference type="InterPro" id="IPR044135">
    <property type="entry name" value="Met-tRNA-FMT_C"/>
</dbReference>
<evidence type="ECO:0000259" key="6">
    <source>
        <dbReference type="Pfam" id="PF02911"/>
    </source>
</evidence>
<evidence type="ECO:0000256" key="2">
    <source>
        <dbReference type="ARBA" id="ARBA00012261"/>
    </source>
</evidence>
<accession>A0A0G0Y1J4</accession>
<evidence type="ECO:0000259" key="5">
    <source>
        <dbReference type="Pfam" id="PF00551"/>
    </source>
</evidence>
<comment type="similarity">
    <text evidence="1">Belongs to the Fmt family.</text>
</comment>
<dbReference type="PANTHER" id="PTHR11138:SF5">
    <property type="entry name" value="METHIONYL-TRNA FORMYLTRANSFERASE, MITOCHONDRIAL"/>
    <property type="match status" value="1"/>
</dbReference>
<keyword evidence="4" id="KW-0648">Protein biosynthesis</keyword>